<evidence type="ECO:0000313" key="1">
    <source>
        <dbReference type="EMBL" id="APA06285.1"/>
    </source>
</evidence>
<proteinExistence type="predicted"/>
<dbReference type="Proteomes" id="UP000177798">
    <property type="component" value="Chromosome 1"/>
</dbReference>
<reference evidence="2" key="1">
    <citation type="journal article" date="2017" name="Genome Biol. Evol.">
        <title>The complete genome sequence of the phytopathogenic fungus Sclerotinia sclerotiorum reveals insights into the genome architecture of broad host range pathogens.</title>
        <authorList>
            <person name="Derbyshire M."/>
            <person name="Denton-Giles M."/>
            <person name="Hegedus D."/>
            <person name="Seifbarghy S."/>
            <person name="Rollins J."/>
            <person name="van Kan J."/>
            <person name="Seidl M.F."/>
            <person name="Faino L."/>
            <person name="Mbengue M."/>
            <person name="Navaud O."/>
            <person name="Raffaele S."/>
            <person name="Hammond-Kosack K."/>
            <person name="Heard S."/>
            <person name="Oliver R."/>
        </authorList>
    </citation>
    <scope>NUCLEOTIDE SEQUENCE [LARGE SCALE GENOMIC DNA]</scope>
    <source>
        <strain evidence="2">ATCC 18683 / 1980 / Ss-1</strain>
    </source>
</reference>
<evidence type="ECO:0000313" key="2">
    <source>
        <dbReference type="Proteomes" id="UP000177798"/>
    </source>
</evidence>
<accession>A0A1D9PU81</accession>
<dbReference type="VEuPathDB" id="FungiDB:sscle_01g010550"/>
<sequence>MEATNSNPSLPLNSIDSNQVFRPDAFFWRRTNSPDYANLNQILTLTLIIKDVHTIKDEDVGKFLKLFGAQYLPYLIGECDNDPLSPYALWVLIGGAEDSRSSWQARVDAKFYRTLLDDHRGSEFDLKFKEFLQKNCQFLLELCKKPARPEAAPDAHTHEP</sequence>
<protein>
    <submittedName>
        <fullName evidence="1">Uncharacterized protein</fullName>
    </submittedName>
</protein>
<dbReference type="AlphaFoldDB" id="A0A1D9PU81"/>
<dbReference type="OrthoDB" id="3543716at2759"/>
<dbReference type="KEGG" id="ssl:SS1G_01205"/>
<dbReference type="RefSeq" id="XP_001597012.1">
    <property type="nucleotide sequence ID" value="XM_001596962.1"/>
</dbReference>
<gene>
    <name evidence="1" type="ORF">sscle_01g010550</name>
</gene>
<name>A0A1D9PU81_SCLS1</name>
<dbReference type="EMBL" id="CP017814">
    <property type="protein sequence ID" value="APA06285.1"/>
    <property type="molecule type" value="Genomic_DNA"/>
</dbReference>
<organism evidence="1 2">
    <name type="scientific">Sclerotinia sclerotiorum (strain ATCC 18683 / 1980 / Ss-1)</name>
    <name type="common">White mold</name>
    <name type="synonym">Whetzelinia sclerotiorum</name>
    <dbReference type="NCBI Taxonomy" id="665079"/>
    <lineage>
        <taxon>Eukaryota</taxon>
        <taxon>Fungi</taxon>
        <taxon>Dikarya</taxon>
        <taxon>Ascomycota</taxon>
        <taxon>Pezizomycotina</taxon>
        <taxon>Leotiomycetes</taxon>
        <taxon>Helotiales</taxon>
        <taxon>Sclerotiniaceae</taxon>
        <taxon>Sclerotinia</taxon>
    </lineage>
</organism>